<evidence type="ECO:0000256" key="1">
    <source>
        <dbReference type="SAM" id="Phobius"/>
    </source>
</evidence>
<evidence type="ECO:0000313" key="4">
    <source>
        <dbReference type="Proteomes" id="UP000291334"/>
    </source>
</evidence>
<evidence type="ECO:0000259" key="2">
    <source>
        <dbReference type="Pfam" id="PF14341"/>
    </source>
</evidence>
<organism evidence="3 4">
    <name type="scientific">Phytopseudomonas dryadis</name>
    <dbReference type="NCBI Taxonomy" id="2487520"/>
    <lineage>
        <taxon>Bacteria</taxon>
        <taxon>Pseudomonadati</taxon>
        <taxon>Pseudomonadota</taxon>
        <taxon>Gammaproteobacteria</taxon>
        <taxon>Pseudomonadales</taxon>
        <taxon>Pseudomonadaceae</taxon>
        <taxon>Phytopseudomonas</taxon>
    </lineage>
</organism>
<keyword evidence="1" id="KW-0472">Membrane</keyword>
<keyword evidence="4" id="KW-1185">Reference proteome</keyword>
<sequence>MISPLPHRQSGAVLFVALIMLLIITLLGIGSMREVVLETRITGNLLEQKRLQNAAESALREGERRITTGTNITQCNTKTTTAPCYISEATDLDYSFDKALAYSGLDGDTDLEREARWYLRLIGGPYTAGSTGASANGASNALASPETAQSGSTFYYEVNSQSYQDGNDSDTCTSATLCLTSTVTLLVE</sequence>
<feature type="domain" description="Type 4 fimbrial biogenesis protein PilX N-terminal" evidence="2">
    <location>
        <begin position="10"/>
        <end position="60"/>
    </location>
</feature>
<dbReference type="EMBL" id="QJUM01000015">
    <property type="protein sequence ID" value="TBV04697.1"/>
    <property type="molecule type" value="Genomic_DNA"/>
</dbReference>
<gene>
    <name evidence="3" type="ORF">DNK34_14210</name>
</gene>
<proteinExistence type="predicted"/>
<protein>
    <submittedName>
        <fullName evidence="3">Pilus assembly protein PilX</fullName>
    </submittedName>
</protein>
<keyword evidence="1" id="KW-1133">Transmembrane helix</keyword>
<dbReference type="Proteomes" id="UP000291334">
    <property type="component" value="Unassembled WGS sequence"/>
</dbReference>
<dbReference type="Pfam" id="PF14341">
    <property type="entry name" value="PilX_N"/>
    <property type="match status" value="1"/>
</dbReference>
<accession>A0ABY1Z6T0</accession>
<name>A0ABY1Z6T0_9GAMM</name>
<dbReference type="RefSeq" id="WP_278248875.1">
    <property type="nucleotide sequence ID" value="NZ_QJUM01000015.1"/>
</dbReference>
<feature type="transmembrane region" description="Helical" evidence="1">
    <location>
        <begin position="12"/>
        <end position="30"/>
    </location>
</feature>
<reference evidence="3 4" key="1">
    <citation type="submission" date="2018-06" db="EMBL/GenBank/DDBJ databases">
        <title>Three novel Pseudomonas species isolated from symptomatic oak.</title>
        <authorList>
            <person name="Bueno-Gonzalez V."/>
            <person name="Brady C."/>
        </authorList>
    </citation>
    <scope>NUCLEOTIDE SEQUENCE [LARGE SCALE GENOMIC DNA]</scope>
    <source>
        <strain evidence="3 4">P26B</strain>
    </source>
</reference>
<comment type="caution">
    <text evidence="3">The sequence shown here is derived from an EMBL/GenBank/DDBJ whole genome shotgun (WGS) entry which is preliminary data.</text>
</comment>
<dbReference type="InterPro" id="IPR025746">
    <property type="entry name" value="PilX_N_dom"/>
</dbReference>
<evidence type="ECO:0000313" key="3">
    <source>
        <dbReference type="EMBL" id="TBV04697.1"/>
    </source>
</evidence>
<keyword evidence="1" id="KW-0812">Transmembrane</keyword>